<comment type="function">
    <text evidence="6">Converts molybdopterin precursor Z into molybdopterin. This requires the incorporation of two sulfur atoms into precursor Z to generate a dithiolene group. The sulfur is provided by MoaD.</text>
</comment>
<evidence type="ECO:0000256" key="9">
    <source>
        <dbReference type="ARBA" id="ARBA00030407"/>
    </source>
</evidence>
<evidence type="ECO:0000256" key="5">
    <source>
        <dbReference type="ARBA" id="ARBA00023150"/>
    </source>
</evidence>
<keyword evidence="5" id="KW-0501">Molybdenum cofactor biosynthesis</keyword>
<dbReference type="CDD" id="cd00756">
    <property type="entry name" value="MoaE"/>
    <property type="match status" value="1"/>
</dbReference>
<protein>
    <recommendedName>
        <fullName evidence="4">Molybdopterin synthase catalytic subunit</fullName>
        <ecNumber evidence="3">2.8.1.12</ecNumber>
    </recommendedName>
    <alternativeName>
        <fullName evidence="10">MPT synthase subunit 2</fullName>
    </alternativeName>
    <alternativeName>
        <fullName evidence="8">Molybdenum cofactor biosynthesis protein E</fullName>
    </alternativeName>
    <alternativeName>
        <fullName evidence="9">Molybdopterin-converting factor large subunit</fullName>
    </alternativeName>
    <alternativeName>
        <fullName evidence="11">Molybdopterin-converting factor subunit 2</fullName>
    </alternativeName>
</protein>
<organism evidence="13 14">
    <name type="scientific">Pontivivens ytuae</name>
    <dbReference type="NCBI Taxonomy" id="2789856"/>
    <lineage>
        <taxon>Bacteria</taxon>
        <taxon>Pseudomonadati</taxon>
        <taxon>Pseudomonadota</taxon>
        <taxon>Alphaproteobacteria</taxon>
        <taxon>Rhodobacterales</taxon>
        <taxon>Paracoccaceae</taxon>
        <taxon>Pontivivens</taxon>
    </lineage>
</organism>
<comment type="similarity">
    <text evidence="2">Belongs to the MoaE family.</text>
</comment>
<evidence type="ECO:0000256" key="7">
    <source>
        <dbReference type="ARBA" id="ARBA00026066"/>
    </source>
</evidence>
<name>A0A7S9QBL4_9RHOB</name>
<keyword evidence="14" id="KW-1185">Reference proteome</keyword>
<dbReference type="Proteomes" id="UP000594800">
    <property type="component" value="Chromosome"/>
</dbReference>
<dbReference type="EMBL" id="CP064942">
    <property type="protein sequence ID" value="QPH52447.1"/>
    <property type="molecule type" value="Genomic_DNA"/>
</dbReference>
<evidence type="ECO:0000313" key="13">
    <source>
        <dbReference type="EMBL" id="QPH52447.1"/>
    </source>
</evidence>
<comment type="catalytic activity">
    <reaction evidence="12">
        <text>2 [molybdopterin-synthase sulfur-carrier protein]-C-terminal-Gly-aminoethanethioate + cyclic pyranopterin phosphate + H2O = molybdopterin + 2 [molybdopterin-synthase sulfur-carrier protein]-C-terminal Gly-Gly + 2 H(+)</text>
        <dbReference type="Rhea" id="RHEA:26333"/>
        <dbReference type="Rhea" id="RHEA-COMP:12202"/>
        <dbReference type="Rhea" id="RHEA-COMP:19907"/>
        <dbReference type="ChEBI" id="CHEBI:15377"/>
        <dbReference type="ChEBI" id="CHEBI:15378"/>
        <dbReference type="ChEBI" id="CHEBI:58698"/>
        <dbReference type="ChEBI" id="CHEBI:59648"/>
        <dbReference type="ChEBI" id="CHEBI:90778"/>
        <dbReference type="ChEBI" id="CHEBI:232372"/>
        <dbReference type="EC" id="2.8.1.12"/>
    </reaction>
</comment>
<gene>
    <name evidence="13" type="ORF">I0K15_11480</name>
</gene>
<dbReference type="Pfam" id="PF02391">
    <property type="entry name" value="MoaE"/>
    <property type="match status" value="1"/>
</dbReference>
<evidence type="ECO:0000256" key="1">
    <source>
        <dbReference type="ARBA" id="ARBA00005046"/>
    </source>
</evidence>
<evidence type="ECO:0000256" key="8">
    <source>
        <dbReference type="ARBA" id="ARBA00029745"/>
    </source>
</evidence>
<reference evidence="13 14" key="1">
    <citation type="submission" date="2020-11" db="EMBL/GenBank/DDBJ databases">
        <title>Description of Pontivivens ytuae sp. nov. isolated from deep sea sediment of Mariana Trench.</title>
        <authorList>
            <person name="Wang Z."/>
            <person name="Sun Q.-L."/>
            <person name="Xu X.-D."/>
            <person name="Tang Y.-Z."/>
            <person name="Zhang J."/>
        </authorList>
    </citation>
    <scope>NUCLEOTIDE SEQUENCE [LARGE SCALE GENOMIC DNA]</scope>
    <source>
        <strain evidence="13 14">MT2928</strain>
    </source>
</reference>
<dbReference type="AlphaFoldDB" id="A0A7S9QBL4"/>
<dbReference type="EC" id="2.8.1.12" evidence="3"/>
<evidence type="ECO:0000256" key="11">
    <source>
        <dbReference type="ARBA" id="ARBA00032474"/>
    </source>
</evidence>
<dbReference type="RefSeq" id="WP_196101661.1">
    <property type="nucleotide sequence ID" value="NZ_CP064942.1"/>
</dbReference>
<dbReference type="GO" id="GO:0030366">
    <property type="term" value="F:molybdopterin synthase activity"/>
    <property type="evidence" value="ECO:0007669"/>
    <property type="project" value="UniProtKB-EC"/>
</dbReference>
<accession>A0A7S9QBL4</accession>
<dbReference type="InterPro" id="IPR003448">
    <property type="entry name" value="Mopterin_biosynth_MoaE"/>
</dbReference>
<dbReference type="GO" id="GO:0006777">
    <property type="term" value="P:Mo-molybdopterin cofactor biosynthetic process"/>
    <property type="evidence" value="ECO:0007669"/>
    <property type="project" value="UniProtKB-KW"/>
</dbReference>
<evidence type="ECO:0000256" key="10">
    <source>
        <dbReference type="ARBA" id="ARBA00030781"/>
    </source>
</evidence>
<evidence type="ECO:0000256" key="4">
    <source>
        <dbReference type="ARBA" id="ARBA00013858"/>
    </source>
</evidence>
<comment type="subunit">
    <text evidence="7">Heterotetramer of 2 MoaD subunits and 2 MoaE subunits. Also stable as homodimer. The enzyme changes between these two forms during catalysis.</text>
</comment>
<dbReference type="Gene3D" id="3.90.1170.40">
    <property type="entry name" value="Molybdopterin biosynthesis MoaE subunit"/>
    <property type="match status" value="1"/>
</dbReference>
<sequence>MAVRVQEPDFDIGAEMDALTAGNPDIGAVASFTGLVRSGAGEITEMELEHWPGVTEQALEAIEAEARGRWPLQGVTIIHRYGPLAPGARIVLVLTASPHRAAAFEAAEFIMDYLKTRAPFWKREVGPAGAKWVDAREADKQAETRWYTR</sequence>
<evidence type="ECO:0000256" key="12">
    <source>
        <dbReference type="ARBA" id="ARBA00049878"/>
    </source>
</evidence>
<dbReference type="InterPro" id="IPR036563">
    <property type="entry name" value="MoaE_sf"/>
</dbReference>
<comment type="pathway">
    <text evidence="1">Cofactor biosynthesis; molybdopterin biosynthesis.</text>
</comment>
<dbReference type="KEGG" id="poz:I0K15_11480"/>
<evidence type="ECO:0000256" key="3">
    <source>
        <dbReference type="ARBA" id="ARBA00011950"/>
    </source>
</evidence>
<proteinExistence type="inferred from homology"/>
<evidence type="ECO:0000256" key="6">
    <source>
        <dbReference type="ARBA" id="ARBA00025448"/>
    </source>
</evidence>
<dbReference type="SUPFAM" id="SSF54690">
    <property type="entry name" value="Molybdopterin synthase subunit MoaE"/>
    <property type="match status" value="1"/>
</dbReference>
<dbReference type="PANTHER" id="PTHR23404">
    <property type="entry name" value="MOLYBDOPTERIN SYNTHASE RELATED"/>
    <property type="match status" value="1"/>
</dbReference>
<dbReference type="UniPathway" id="UPA00344"/>
<evidence type="ECO:0000256" key="2">
    <source>
        <dbReference type="ARBA" id="ARBA00005426"/>
    </source>
</evidence>
<evidence type="ECO:0000313" key="14">
    <source>
        <dbReference type="Proteomes" id="UP000594800"/>
    </source>
</evidence>